<dbReference type="STRING" id="349124.Hhal_0718"/>
<gene>
    <name evidence="5" type="ordered locus">Hhal_0718</name>
</gene>
<name>A1WUY8_HALHL</name>
<accession>A1WUY8</accession>
<dbReference type="OrthoDB" id="9758917at2"/>
<evidence type="ECO:0000313" key="5">
    <source>
        <dbReference type="EMBL" id="ABM61500.1"/>
    </source>
</evidence>
<evidence type="ECO:0000256" key="1">
    <source>
        <dbReference type="ARBA" id="ARBA00022670"/>
    </source>
</evidence>
<dbReference type="Pfam" id="PF13180">
    <property type="entry name" value="PDZ_2"/>
    <property type="match status" value="1"/>
</dbReference>
<dbReference type="PANTHER" id="PTHR43343">
    <property type="entry name" value="PEPTIDASE S12"/>
    <property type="match status" value="1"/>
</dbReference>
<dbReference type="PANTHER" id="PTHR43343:SF3">
    <property type="entry name" value="PROTEASE DO-LIKE 8, CHLOROPLASTIC"/>
    <property type="match status" value="1"/>
</dbReference>
<dbReference type="Pfam" id="PF13365">
    <property type="entry name" value="Trypsin_2"/>
    <property type="match status" value="1"/>
</dbReference>
<dbReference type="Gene3D" id="2.30.42.10">
    <property type="match status" value="1"/>
</dbReference>
<evidence type="ECO:0000313" key="6">
    <source>
        <dbReference type="Proteomes" id="UP000000647"/>
    </source>
</evidence>
<dbReference type="GO" id="GO:0006508">
    <property type="term" value="P:proteolysis"/>
    <property type="evidence" value="ECO:0007669"/>
    <property type="project" value="UniProtKB-KW"/>
</dbReference>
<keyword evidence="6" id="KW-1185">Reference proteome</keyword>
<feature type="domain" description="PDZ" evidence="4">
    <location>
        <begin position="287"/>
        <end position="404"/>
    </location>
</feature>
<feature type="chain" id="PRO_5002640869" evidence="3">
    <location>
        <begin position="35"/>
        <end position="424"/>
    </location>
</feature>
<dbReference type="PROSITE" id="PS50106">
    <property type="entry name" value="PDZ"/>
    <property type="match status" value="1"/>
</dbReference>
<feature type="signal peptide" evidence="3">
    <location>
        <begin position="1"/>
        <end position="34"/>
    </location>
</feature>
<dbReference type="RefSeq" id="WP_011813523.1">
    <property type="nucleotide sequence ID" value="NC_008789.1"/>
</dbReference>
<organism evidence="5 6">
    <name type="scientific">Halorhodospira halophila (strain DSM 244 / SL1)</name>
    <name type="common">Ectothiorhodospira halophila (strain DSM 244 / SL1)</name>
    <dbReference type="NCBI Taxonomy" id="349124"/>
    <lineage>
        <taxon>Bacteria</taxon>
        <taxon>Pseudomonadati</taxon>
        <taxon>Pseudomonadota</taxon>
        <taxon>Gammaproteobacteria</taxon>
        <taxon>Chromatiales</taxon>
        <taxon>Ectothiorhodospiraceae</taxon>
        <taxon>Halorhodospira</taxon>
    </lineage>
</organism>
<dbReference type="SUPFAM" id="SSF50156">
    <property type="entry name" value="PDZ domain-like"/>
    <property type="match status" value="1"/>
</dbReference>
<dbReference type="InterPro" id="IPR009003">
    <property type="entry name" value="Peptidase_S1_PA"/>
</dbReference>
<dbReference type="AlphaFoldDB" id="A1WUY8"/>
<keyword evidence="2" id="KW-0378">Hydrolase</keyword>
<dbReference type="HOGENOM" id="CLU_020120_1_2_6"/>
<reference evidence="6" key="1">
    <citation type="submission" date="2006-12" db="EMBL/GenBank/DDBJ databases">
        <title>Complete sequence of Halorhodospira halophila SL1.</title>
        <authorList>
            <consortium name="US DOE Joint Genome Institute"/>
            <person name="Copeland A."/>
            <person name="Lucas S."/>
            <person name="Lapidus A."/>
            <person name="Barry K."/>
            <person name="Detter J.C."/>
            <person name="Glavina del Rio T."/>
            <person name="Hammon N."/>
            <person name="Israni S."/>
            <person name="Dalin E."/>
            <person name="Tice H."/>
            <person name="Pitluck S."/>
            <person name="Saunders E."/>
            <person name="Brettin T."/>
            <person name="Bruce D."/>
            <person name="Han C."/>
            <person name="Tapia R."/>
            <person name="Schmutz J."/>
            <person name="Larimer F."/>
            <person name="Land M."/>
            <person name="Hauser L."/>
            <person name="Kyrpides N."/>
            <person name="Mikhailova N."/>
            <person name="Hoff W."/>
            <person name="Richardson P."/>
        </authorList>
    </citation>
    <scope>NUCLEOTIDE SEQUENCE [LARGE SCALE GENOMIC DNA]</scope>
    <source>
        <strain evidence="6">DSM 244 / SL1</strain>
    </source>
</reference>
<evidence type="ECO:0000256" key="3">
    <source>
        <dbReference type="SAM" id="SignalP"/>
    </source>
</evidence>
<dbReference type="InterPro" id="IPR001940">
    <property type="entry name" value="Peptidase_S1C"/>
</dbReference>
<sequence>MTVAHAMQHRRAPRMVVAALATALIGLVATPALADDLEHLQPDERNTVEIFQRYGPSVVAIEVEVRGERVDPFDRIPEGMLPREFREFFERRQQPREDSPRRQGAGSGFLVDDAGHIVTNYHVIRNALEEESVDLREGASLKLSFAEHEAVPARVVGANALYDLALLKPEDPDSIPDGAEPLPLADSDQTLVGQKTIAIGNPFGLSSTVTTGIVSGVGRDLPGIGQIEIPMIQTDAAINPGNSGGPLLNSAGEVIGVNTAIVPGGGGLTGRGGSVGVGFAVPSNLLQESLDEMEEGGLTDLTSRARLGVMVAGLQGYPEGVRERLNLPERGVMVVDVESGSPAEEAGLQGASFEVSVEGRAMPADGDVITHVNGEAVSEPRELQRLVFARRAGDAVTLTVLRDGEERKFEVELREVPREQQRRR</sequence>
<dbReference type="InterPro" id="IPR036034">
    <property type="entry name" value="PDZ_sf"/>
</dbReference>
<evidence type="ECO:0000256" key="2">
    <source>
        <dbReference type="ARBA" id="ARBA00022801"/>
    </source>
</evidence>
<dbReference type="Proteomes" id="UP000000647">
    <property type="component" value="Chromosome"/>
</dbReference>
<dbReference type="SUPFAM" id="SSF50494">
    <property type="entry name" value="Trypsin-like serine proteases"/>
    <property type="match status" value="1"/>
</dbReference>
<keyword evidence="1" id="KW-0645">Protease</keyword>
<dbReference type="InterPro" id="IPR051201">
    <property type="entry name" value="Chloro_Bact_Ser_Proteases"/>
</dbReference>
<dbReference type="eggNOG" id="COG0265">
    <property type="taxonomic scope" value="Bacteria"/>
</dbReference>
<reference evidence="5 6" key="2">
    <citation type="journal article" date="2013" name="Stand. Genomic Sci.">
        <title>Complete genome sequence of Halorhodospira halophila SL1.</title>
        <authorList>
            <person name="Challacombe J.F."/>
            <person name="Majid S."/>
            <person name="Deole R."/>
            <person name="Brettin T.S."/>
            <person name="Bruce D."/>
            <person name="Delano S.F."/>
            <person name="Detter J.C."/>
            <person name="Gleasner C.D."/>
            <person name="Han C.S."/>
            <person name="Misra M."/>
            <person name="Reitenga K.G."/>
            <person name="Mikhailova N."/>
            <person name="Woyke T."/>
            <person name="Pitluck S."/>
            <person name="Nolan M."/>
            <person name="Land M.L."/>
            <person name="Saunders E."/>
            <person name="Tapia R."/>
            <person name="Lapidus A."/>
            <person name="Ivanova N."/>
            <person name="Hoff W.D."/>
        </authorList>
    </citation>
    <scope>NUCLEOTIDE SEQUENCE [LARGE SCALE GENOMIC DNA]</scope>
    <source>
        <strain evidence="6">DSM 244 / SL1</strain>
    </source>
</reference>
<dbReference type="InterPro" id="IPR001478">
    <property type="entry name" value="PDZ"/>
</dbReference>
<dbReference type="KEGG" id="hha:Hhal_0718"/>
<dbReference type="Gene3D" id="2.40.10.120">
    <property type="match status" value="1"/>
</dbReference>
<proteinExistence type="predicted"/>
<dbReference type="SMART" id="SM00228">
    <property type="entry name" value="PDZ"/>
    <property type="match status" value="1"/>
</dbReference>
<keyword evidence="3" id="KW-0732">Signal</keyword>
<dbReference type="PRINTS" id="PR00834">
    <property type="entry name" value="PROTEASES2C"/>
</dbReference>
<evidence type="ECO:0000259" key="4">
    <source>
        <dbReference type="PROSITE" id="PS50106"/>
    </source>
</evidence>
<protein>
    <submittedName>
        <fullName evidence="5">Peptidase S1 and S6, chymotrypsin/Hap</fullName>
    </submittedName>
</protein>
<dbReference type="GO" id="GO:0004252">
    <property type="term" value="F:serine-type endopeptidase activity"/>
    <property type="evidence" value="ECO:0007669"/>
    <property type="project" value="InterPro"/>
</dbReference>
<dbReference type="EMBL" id="CP000544">
    <property type="protein sequence ID" value="ABM61500.1"/>
    <property type="molecule type" value="Genomic_DNA"/>
</dbReference>